<protein>
    <submittedName>
        <fullName evidence="1">Unannotated protein</fullName>
    </submittedName>
</protein>
<dbReference type="PANTHER" id="PTHR10151">
    <property type="entry name" value="ECTONUCLEOTIDE PYROPHOSPHATASE/PHOSPHODIESTERASE"/>
    <property type="match status" value="1"/>
</dbReference>
<gene>
    <name evidence="1" type="ORF">UFOPK3516_01500</name>
</gene>
<dbReference type="GO" id="GO:0016787">
    <property type="term" value="F:hydrolase activity"/>
    <property type="evidence" value="ECO:0007669"/>
    <property type="project" value="UniProtKB-ARBA"/>
</dbReference>
<evidence type="ECO:0000313" key="1">
    <source>
        <dbReference type="EMBL" id="CAB4911076.1"/>
    </source>
</evidence>
<dbReference type="AlphaFoldDB" id="A0A6J7GW05"/>
<name>A0A6J7GW05_9ZZZZ</name>
<reference evidence="1" key="1">
    <citation type="submission" date="2020-05" db="EMBL/GenBank/DDBJ databases">
        <authorList>
            <person name="Chiriac C."/>
            <person name="Salcher M."/>
            <person name="Ghai R."/>
            <person name="Kavagutti S V."/>
        </authorList>
    </citation>
    <scope>NUCLEOTIDE SEQUENCE</scope>
</reference>
<sequence>MSLMLPSRESSLRRLTDVLPSCFASMGVGDFTNALDLPTARCVVLVLVDGLGYFNLADGLGHASFLRSNFADTRQLSTVFPSTTATALASLATGVDPGEHGMLGYQIRNPASGRIINQLSGLSDVSDIESWLGVPTLHQTARLLGAESIVVGLPRFEDSLLTKVVHAGAAYRGANSMAERAQVAIQQARTGTHLVMLYVPELDQKAHAHGVTSGEWLVALEELDGMLRTLVAEVPSDTAVYVTADHGVIDVPADLHIDVLDPRWGIDSSCELGGEPRGLQVYGGLIADRQHLAPTDDGVDSGHDVRNVFRQQLQSAAWVVTPEDLAAAGWWAPLTSHMAPRAGETIVIPRDGAVFYDARLPHAPARRMVGQHGGLSEREISIPWARLHA</sequence>
<proteinExistence type="predicted"/>
<dbReference type="InterPro" id="IPR002591">
    <property type="entry name" value="Phosphodiest/P_Trfase"/>
</dbReference>
<accession>A0A6J7GW05</accession>
<dbReference type="Pfam" id="PF01663">
    <property type="entry name" value="Phosphodiest"/>
    <property type="match status" value="1"/>
</dbReference>
<dbReference type="SUPFAM" id="SSF53649">
    <property type="entry name" value="Alkaline phosphatase-like"/>
    <property type="match status" value="1"/>
</dbReference>
<dbReference type="EMBL" id="CAFBMB010000175">
    <property type="protein sequence ID" value="CAB4911076.1"/>
    <property type="molecule type" value="Genomic_DNA"/>
</dbReference>
<organism evidence="1">
    <name type="scientific">freshwater metagenome</name>
    <dbReference type="NCBI Taxonomy" id="449393"/>
    <lineage>
        <taxon>unclassified sequences</taxon>
        <taxon>metagenomes</taxon>
        <taxon>ecological metagenomes</taxon>
    </lineage>
</organism>
<dbReference type="InterPro" id="IPR017850">
    <property type="entry name" value="Alkaline_phosphatase_core_sf"/>
</dbReference>
<dbReference type="PANTHER" id="PTHR10151:SF120">
    <property type="entry name" value="BIS(5'-ADENOSYL)-TRIPHOSPHATASE"/>
    <property type="match status" value="1"/>
</dbReference>
<dbReference type="Gene3D" id="3.40.720.10">
    <property type="entry name" value="Alkaline Phosphatase, subunit A"/>
    <property type="match status" value="1"/>
</dbReference>